<dbReference type="InterPro" id="IPR036676">
    <property type="entry name" value="PurM-like_C_sf"/>
</dbReference>
<evidence type="ECO:0000313" key="5">
    <source>
        <dbReference type="EMBL" id="RJP22821.1"/>
    </source>
</evidence>
<dbReference type="SUPFAM" id="SSF55326">
    <property type="entry name" value="PurM N-terminal domain-like"/>
    <property type="match status" value="1"/>
</dbReference>
<dbReference type="HAMAP" id="MF_02128">
    <property type="entry name" value="TMP_kinase"/>
    <property type="match status" value="1"/>
</dbReference>
<dbReference type="GO" id="GO:0005524">
    <property type="term" value="F:ATP binding"/>
    <property type="evidence" value="ECO:0007669"/>
    <property type="project" value="UniProtKB-UniRule"/>
</dbReference>
<feature type="binding site" evidence="2">
    <location>
        <position position="118"/>
    </location>
    <ligand>
        <name>Mg(2+)</name>
        <dbReference type="ChEBI" id="CHEBI:18420"/>
        <label>3</label>
    </ligand>
</feature>
<keyword evidence="1 2" id="KW-0784">Thiamine biosynthesis</keyword>
<comment type="pathway">
    <text evidence="2">Cofactor biosynthesis; thiamine diphosphate biosynthesis; thiamine diphosphate from thiamine phosphate: step 1/1.</text>
</comment>
<comment type="catalytic activity">
    <reaction evidence="2">
        <text>thiamine phosphate + ATP = thiamine diphosphate + ADP</text>
        <dbReference type="Rhea" id="RHEA:15913"/>
        <dbReference type="ChEBI" id="CHEBI:30616"/>
        <dbReference type="ChEBI" id="CHEBI:37575"/>
        <dbReference type="ChEBI" id="CHEBI:58937"/>
        <dbReference type="ChEBI" id="CHEBI:456216"/>
        <dbReference type="EC" id="2.7.4.16"/>
    </reaction>
</comment>
<reference evidence="5 6" key="1">
    <citation type="journal article" date="2017" name="ISME J.">
        <title>Energy and carbon metabolisms in a deep terrestrial subsurface fluid microbial community.</title>
        <authorList>
            <person name="Momper L."/>
            <person name="Jungbluth S.P."/>
            <person name="Lee M.D."/>
            <person name="Amend J.P."/>
        </authorList>
    </citation>
    <scope>NUCLEOTIDE SEQUENCE [LARGE SCALE GENOMIC DNA]</scope>
    <source>
        <strain evidence="5">SURF_5</strain>
    </source>
</reference>
<keyword evidence="2" id="KW-0547">Nucleotide-binding</keyword>
<dbReference type="GO" id="GO:0009229">
    <property type="term" value="P:thiamine diphosphate biosynthetic process"/>
    <property type="evidence" value="ECO:0007669"/>
    <property type="project" value="UniProtKB-UniRule"/>
</dbReference>
<comment type="caution">
    <text evidence="5">The sequence shown here is derived from an EMBL/GenBank/DDBJ whole genome shotgun (WGS) entry which is preliminary data.</text>
</comment>
<dbReference type="Gene3D" id="3.90.650.10">
    <property type="entry name" value="PurM-like C-terminal domain"/>
    <property type="match status" value="1"/>
</dbReference>
<keyword evidence="2" id="KW-0479">Metal-binding</keyword>
<feature type="binding site" evidence="2">
    <location>
        <position position="313"/>
    </location>
    <ligand>
        <name>substrate</name>
    </ligand>
</feature>
<dbReference type="InterPro" id="IPR016188">
    <property type="entry name" value="PurM-like_N"/>
</dbReference>
<dbReference type="SUPFAM" id="SSF56042">
    <property type="entry name" value="PurM C-terminal domain-like"/>
    <property type="match status" value="1"/>
</dbReference>
<feature type="binding site" evidence="2">
    <location>
        <position position="87"/>
    </location>
    <ligand>
        <name>Mg(2+)</name>
        <dbReference type="ChEBI" id="CHEBI:18420"/>
        <label>4</label>
    </ligand>
</feature>
<comment type="miscellaneous">
    <text evidence="2">Reaction mechanism of ThiL seems to utilize a direct, inline transfer of the gamma-phosphate of ATP to TMP rather than a phosphorylated enzyme intermediate.</text>
</comment>
<dbReference type="GO" id="GO:0009228">
    <property type="term" value="P:thiamine biosynthetic process"/>
    <property type="evidence" value="ECO:0007669"/>
    <property type="project" value="UniProtKB-KW"/>
</dbReference>
<name>A0A3A4P4M4_ABYX5</name>
<feature type="binding site" evidence="2">
    <location>
        <position position="260"/>
    </location>
    <ligand>
        <name>Mg(2+)</name>
        <dbReference type="ChEBI" id="CHEBI:18420"/>
        <label>3</label>
    </ligand>
</feature>
<feature type="binding site" evidence="2">
    <location>
        <position position="166"/>
    </location>
    <ligand>
        <name>Mg(2+)</name>
        <dbReference type="ChEBI" id="CHEBI:18420"/>
        <label>1</label>
    </ligand>
</feature>
<dbReference type="AlphaFoldDB" id="A0A3A4P4M4"/>
<feature type="domain" description="PurM-like C-terminal" evidence="4">
    <location>
        <begin position="196"/>
        <end position="351"/>
    </location>
</feature>
<feature type="binding site" evidence="2">
    <location>
        <position position="72"/>
    </location>
    <ligand>
        <name>Mg(2+)</name>
        <dbReference type="ChEBI" id="CHEBI:18420"/>
        <label>4</label>
    </ligand>
</feature>
<gene>
    <name evidence="2 5" type="primary">thiL</name>
    <name evidence="5" type="ORF">C4520_07270</name>
</gene>
<keyword evidence="2" id="KW-0460">Magnesium</keyword>
<feature type="binding site" evidence="2">
    <location>
        <position position="89"/>
    </location>
    <ligand>
        <name>Mg(2+)</name>
        <dbReference type="ChEBI" id="CHEBI:18420"/>
        <label>1</label>
    </ligand>
</feature>
<evidence type="ECO:0000313" key="6">
    <source>
        <dbReference type="Proteomes" id="UP000265882"/>
    </source>
</evidence>
<comment type="caution">
    <text evidence="2">Lacks conserved residue(s) required for the propagation of feature annotation.</text>
</comment>
<evidence type="ECO:0000256" key="2">
    <source>
        <dbReference type="HAMAP-Rule" id="MF_02128"/>
    </source>
</evidence>
<sequence length="383" mass="42039">MCAIQVWSALRRYSRSRFVERHGRERRSRRRPAAGRESDVKQVGGIGEFELIRLLTSDSVYDERTIVGVGDDCSVYEITKGNYILSTCDMLVEDVHFSRKWASGFFIGCKSIASSLSDIAAMGGKPLFALTSIALPSATPVEFAQDVYIGIRSICRDYHVAVLGGDTVRSPDKVVIDIAMIGECPHGKYILRSGAKAGDAIVVTGALGDSAAGLELLNGNISECDTERRSHLVEAHLAPEPRSREGLFLAQHFELHSMIDVSDGLAGDLRHICEMSGVGARIWSDKIPLSQSLEQMCRAAAFDPLQFALSGGEDYELLFTLDPNELDRLRKQWYDEFDVPLSHIGEIDGAAGVIRLVSADNQERPLTALSFDHFGPRHSKPGL</sequence>
<dbReference type="Pfam" id="PF02769">
    <property type="entry name" value="AIRS_C"/>
    <property type="match status" value="1"/>
</dbReference>
<dbReference type="GO" id="GO:0009030">
    <property type="term" value="F:thiamine-phosphate kinase activity"/>
    <property type="evidence" value="ECO:0007669"/>
    <property type="project" value="UniProtKB-UniRule"/>
</dbReference>
<feature type="binding site" evidence="2">
    <location>
        <position position="89"/>
    </location>
    <ligand>
        <name>Mg(2+)</name>
        <dbReference type="ChEBI" id="CHEBI:18420"/>
        <label>2</label>
    </ligand>
</feature>
<dbReference type="CDD" id="cd02194">
    <property type="entry name" value="ThiL"/>
    <property type="match status" value="1"/>
</dbReference>
<organism evidence="5 6">
    <name type="scientific">Abyssobacteria bacterium (strain SURF_5)</name>
    <dbReference type="NCBI Taxonomy" id="2093360"/>
    <lineage>
        <taxon>Bacteria</taxon>
        <taxon>Pseudomonadati</taxon>
        <taxon>Candidatus Hydrogenedentota</taxon>
        <taxon>Candidatus Abyssobacteria</taxon>
    </lineage>
</organism>
<keyword evidence="2" id="KW-0067">ATP-binding</keyword>
<accession>A0A3A4P4M4</accession>
<feature type="binding site" evidence="2">
    <location>
        <position position="192"/>
    </location>
    <ligand>
        <name>ATP</name>
        <dbReference type="ChEBI" id="CHEBI:30616"/>
    </ligand>
</feature>
<dbReference type="Proteomes" id="UP000265882">
    <property type="component" value="Unassembled WGS sequence"/>
</dbReference>
<dbReference type="EC" id="2.7.4.16" evidence="2"/>
<feature type="binding site" evidence="2">
    <location>
        <position position="371"/>
    </location>
    <ligand>
        <name>substrate</name>
    </ligand>
</feature>
<feature type="binding site" evidence="2">
    <location>
        <position position="263"/>
    </location>
    <ligand>
        <name>Mg(2+)</name>
        <dbReference type="ChEBI" id="CHEBI:18420"/>
        <label>5</label>
    </ligand>
</feature>
<keyword evidence="2 5" id="KW-0808">Transferase</keyword>
<feature type="binding site" evidence="2">
    <location>
        <position position="96"/>
    </location>
    <ligand>
        <name>substrate</name>
    </ligand>
</feature>
<dbReference type="InterPro" id="IPR036921">
    <property type="entry name" value="PurM-like_N_sf"/>
</dbReference>
<dbReference type="EMBL" id="QZKU01000053">
    <property type="protein sequence ID" value="RJP22821.1"/>
    <property type="molecule type" value="Genomic_DNA"/>
</dbReference>
<evidence type="ECO:0000259" key="4">
    <source>
        <dbReference type="Pfam" id="PF02769"/>
    </source>
</evidence>
<feature type="binding site" evidence="2">
    <location>
        <begin position="165"/>
        <end position="166"/>
    </location>
    <ligand>
        <name>ATP</name>
        <dbReference type="ChEBI" id="CHEBI:30616"/>
    </ligand>
</feature>
<feature type="domain" description="PurM-like N-terminal" evidence="3">
    <location>
        <begin position="70"/>
        <end position="183"/>
    </location>
</feature>
<dbReference type="NCBIfam" id="TIGR01379">
    <property type="entry name" value="thiL"/>
    <property type="match status" value="1"/>
</dbReference>
<dbReference type="GO" id="GO:0000287">
    <property type="term" value="F:magnesium ion binding"/>
    <property type="evidence" value="ECO:0007669"/>
    <property type="project" value="UniProtKB-UniRule"/>
</dbReference>
<feature type="binding site" evidence="2">
    <location>
        <position position="262"/>
    </location>
    <ligand>
        <name>ATP</name>
        <dbReference type="ChEBI" id="CHEBI:30616"/>
    </ligand>
</feature>
<evidence type="ECO:0000256" key="1">
    <source>
        <dbReference type="ARBA" id="ARBA00022977"/>
    </source>
</evidence>
<feature type="binding site" evidence="2">
    <location>
        <position position="118"/>
    </location>
    <ligand>
        <name>Mg(2+)</name>
        <dbReference type="ChEBI" id="CHEBI:18420"/>
        <label>2</label>
    </ligand>
</feature>
<dbReference type="PANTHER" id="PTHR30270">
    <property type="entry name" value="THIAMINE-MONOPHOSPHATE KINASE"/>
    <property type="match status" value="1"/>
</dbReference>
<feature type="binding site" evidence="2">
    <location>
        <position position="118"/>
    </location>
    <ligand>
        <name>Mg(2+)</name>
        <dbReference type="ChEBI" id="CHEBI:18420"/>
        <label>4</label>
    </ligand>
</feature>
<dbReference type="InterPro" id="IPR010918">
    <property type="entry name" value="PurM-like_C_dom"/>
</dbReference>
<dbReference type="PANTHER" id="PTHR30270:SF0">
    <property type="entry name" value="THIAMINE-MONOPHOSPHATE KINASE"/>
    <property type="match status" value="1"/>
</dbReference>
<dbReference type="Pfam" id="PF00586">
    <property type="entry name" value="AIRS"/>
    <property type="match status" value="1"/>
</dbReference>
<proteinExistence type="inferred from homology"/>
<evidence type="ECO:0000259" key="3">
    <source>
        <dbReference type="Pfam" id="PF00586"/>
    </source>
</evidence>
<protein>
    <recommendedName>
        <fullName evidence="2">Thiamine-monophosphate kinase</fullName>
        <shortName evidence="2">TMP kinase</shortName>
        <shortName evidence="2">Thiamine-phosphate kinase</shortName>
        <ecNumber evidence="2">2.7.4.16</ecNumber>
    </recommendedName>
</protein>
<comment type="similarity">
    <text evidence="2">Belongs to the thiamine-monophosphate kinase family.</text>
</comment>
<keyword evidence="2 5" id="KW-0418">Kinase</keyword>
<comment type="function">
    <text evidence="2">Catalyzes the ATP-dependent phosphorylation of thiamine-monophosphate (TMP) to form thiamine-pyrophosphate (TPP), the active form of vitamin B1.</text>
</comment>
<dbReference type="UniPathway" id="UPA00060">
    <property type="reaction ID" value="UER00142"/>
</dbReference>
<dbReference type="InterPro" id="IPR006283">
    <property type="entry name" value="ThiL-like"/>
</dbReference>
<feature type="binding site" evidence="2">
    <location>
        <position position="148"/>
    </location>
    <ligand>
        <name>ATP</name>
        <dbReference type="ChEBI" id="CHEBI:30616"/>
    </ligand>
</feature>
<dbReference type="Gene3D" id="3.30.1330.10">
    <property type="entry name" value="PurM-like, N-terminal domain"/>
    <property type="match status" value="1"/>
</dbReference>
<feature type="binding site" evidence="2">
    <location>
        <position position="72"/>
    </location>
    <ligand>
        <name>Mg(2+)</name>
        <dbReference type="ChEBI" id="CHEBI:18420"/>
        <label>3</label>
    </ligand>
</feature>